<feature type="signal peptide" evidence="2">
    <location>
        <begin position="1"/>
        <end position="38"/>
    </location>
</feature>
<reference evidence="5" key="1">
    <citation type="submission" date="2017-07" db="EMBL/GenBank/DDBJ databases">
        <title>Comparative genome mining reveals phylogenetic distribution patterns of secondary metabolites in Amycolatopsis.</title>
        <authorList>
            <person name="Adamek M."/>
            <person name="Alanjary M."/>
            <person name="Sales-Ortells H."/>
            <person name="Goodfellow M."/>
            <person name="Bull A.T."/>
            <person name="Kalinowski J."/>
            <person name="Ziemert N."/>
        </authorList>
    </citation>
    <scope>NUCLEOTIDE SEQUENCE [LARGE SCALE GENOMIC DNA]</scope>
    <source>
        <strain evidence="5">H5</strain>
    </source>
</reference>
<dbReference type="SUPFAM" id="SSF49785">
    <property type="entry name" value="Galactose-binding domain-like"/>
    <property type="match status" value="1"/>
</dbReference>
<dbReference type="InterPro" id="IPR006104">
    <property type="entry name" value="Glyco_hydro_2_N"/>
</dbReference>
<dbReference type="PANTHER" id="PTHR42732">
    <property type="entry name" value="BETA-GALACTOSIDASE"/>
    <property type="match status" value="1"/>
</dbReference>
<sequence length="234" mass="24518">MNALSSTRGRRWKAVAGALALVIAPLTVVSGTAGTAGAAAVNQYRTVTDFDPGWLFNYGDASGAAGASYNDGGWRKLSVPHDWSIEGKNPPAGPFSQAAPSTGRGGYLPSGIGWYRKHFSLAAVPAGRKVSLEFDGVMANASVYVNGTLIGTHPYGYTSFRYDITAAAKFGGADNVVAVKTDTTSQPASRYYTGAGIYRDVRLIATDPVHVGQWATRVTTPNGNTVHAETTVVN</sequence>
<evidence type="ECO:0000313" key="4">
    <source>
        <dbReference type="EMBL" id="OXM59038.1"/>
    </source>
</evidence>
<dbReference type="GO" id="GO:0005975">
    <property type="term" value="P:carbohydrate metabolic process"/>
    <property type="evidence" value="ECO:0007669"/>
    <property type="project" value="InterPro"/>
</dbReference>
<dbReference type="InterPro" id="IPR008979">
    <property type="entry name" value="Galactose-bd-like_sf"/>
</dbReference>
<dbReference type="GO" id="GO:0004553">
    <property type="term" value="F:hydrolase activity, hydrolyzing O-glycosyl compounds"/>
    <property type="evidence" value="ECO:0007669"/>
    <property type="project" value="InterPro"/>
</dbReference>
<dbReference type="AlphaFoldDB" id="A0A229SJI3"/>
<keyword evidence="2" id="KW-0732">Signal</keyword>
<comment type="similarity">
    <text evidence="1">Belongs to the glycosyl hydrolase 2 family.</text>
</comment>
<feature type="chain" id="PRO_5012850464" evidence="2">
    <location>
        <begin position="39"/>
        <end position="234"/>
    </location>
</feature>
<keyword evidence="4" id="KW-0378">Hydrolase</keyword>
<dbReference type="PANTHER" id="PTHR42732:SF1">
    <property type="entry name" value="BETA-MANNOSIDASE"/>
    <property type="match status" value="1"/>
</dbReference>
<dbReference type="Proteomes" id="UP000215199">
    <property type="component" value="Unassembled WGS sequence"/>
</dbReference>
<dbReference type="Gene3D" id="2.60.120.260">
    <property type="entry name" value="Galactose-binding domain-like"/>
    <property type="match status" value="1"/>
</dbReference>
<protein>
    <submittedName>
        <fullName evidence="4">Glycoside hydrolase family 2</fullName>
    </submittedName>
</protein>
<dbReference type="InterPro" id="IPR051913">
    <property type="entry name" value="GH2_Domain-Containing"/>
</dbReference>
<proteinExistence type="inferred from homology"/>
<keyword evidence="5" id="KW-1185">Reference proteome</keyword>
<name>A0A229SJI3_9PSEU</name>
<gene>
    <name evidence="4" type="ORF">CF165_49730</name>
</gene>
<accession>A0A229SJI3</accession>
<dbReference type="Pfam" id="PF02837">
    <property type="entry name" value="Glyco_hydro_2_N"/>
    <property type="match status" value="1"/>
</dbReference>
<comment type="caution">
    <text evidence="4">The sequence shown here is derived from an EMBL/GenBank/DDBJ whole genome shotgun (WGS) entry which is preliminary data.</text>
</comment>
<organism evidence="4 5">
    <name type="scientific">Amycolatopsis vastitatis</name>
    <dbReference type="NCBI Taxonomy" id="1905142"/>
    <lineage>
        <taxon>Bacteria</taxon>
        <taxon>Bacillati</taxon>
        <taxon>Actinomycetota</taxon>
        <taxon>Actinomycetes</taxon>
        <taxon>Pseudonocardiales</taxon>
        <taxon>Pseudonocardiaceae</taxon>
        <taxon>Amycolatopsis</taxon>
    </lineage>
</organism>
<dbReference type="EMBL" id="NMUL01000127">
    <property type="protein sequence ID" value="OXM59038.1"/>
    <property type="molecule type" value="Genomic_DNA"/>
</dbReference>
<evidence type="ECO:0000259" key="3">
    <source>
        <dbReference type="Pfam" id="PF02837"/>
    </source>
</evidence>
<evidence type="ECO:0000313" key="5">
    <source>
        <dbReference type="Proteomes" id="UP000215199"/>
    </source>
</evidence>
<evidence type="ECO:0000256" key="2">
    <source>
        <dbReference type="SAM" id="SignalP"/>
    </source>
</evidence>
<feature type="domain" description="Glycosyl hydrolases family 2 sugar binding" evidence="3">
    <location>
        <begin position="75"/>
        <end position="205"/>
    </location>
</feature>
<feature type="non-terminal residue" evidence="4">
    <location>
        <position position="234"/>
    </location>
</feature>
<evidence type="ECO:0000256" key="1">
    <source>
        <dbReference type="ARBA" id="ARBA00007401"/>
    </source>
</evidence>